<feature type="binding site" evidence="6">
    <location>
        <position position="304"/>
    </location>
    <ligand>
        <name>S-adenosyl-L-methionine</name>
        <dbReference type="ChEBI" id="CHEBI:59789"/>
    </ligand>
</feature>
<feature type="binding site" evidence="6">
    <location>
        <begin position="253"/>
        <end position="259"/>
    </location>
    <ligand>
        <name>S-adenosyl-L-methionine</name>
        <dbReference type="ChEBI" id="CHEBI:59789"/>
    </ligand>
</feature>
<evidence type="ECO:0000256" key="5">
    <source>
        <dbReference type="ARBA" id="ARBA00053002"/>
    </source>
</evidence>
<proteinExistence type="inferred from homology"/>
<dbReference type="Gene3D" id="3.30.70.1170">
    <property type="entry name" value="Sun protein, domain 3"/>
    <property type="match status" value="1"/>
</dbReference>
<feature type="compositionally biased region" description="Basic residues" evidence="8">
    <location>
        <begin position="535"/>
        <end position="544"/>
    </location>
</feature>
<evidence type="ECO:0000256" key="6">
    <source>
        <dbReference type="PROSITE-ProRule" id="PRU01023"/>
    </source>
</evidence>
<dbReference type="InterPro" id="IPR029063">
    <property type="entry name" value="SAM-dependent_MTases_sf"/>
</dbReference>
<accession>A0A8J1USP5</accession>
<dbReference type="EMBL" id="CAIIXF020000001">
    <property type="protein sequence ID" value="CAH1772808.1"/>
    <property type="molecule type" value="Genomic_DNA"/>
</dbReference>
<evidence type="ECO:0000256" key="2">
    <source>
        <dbReference type="ARBA" id="ARBA00022679"/>
    </source>
</evidence>
<dbReference type="SUPFAM" id="SSF53335">
    <property type="entry name" value="S-adenosyl-L-methionine-dependent methyltransferases"/>
    <property type="match status" value="1"/>
</dbReference>
<evidence type="ECO:0000313" key="9">
    <source>
        <dbReference type="EMBL" id="CAH1772808.1"/>
    </source>
</evidence>
<feature type="compositionally biased region" description="Basic and acidic residues" evidence="8">
    <location>
        <begin position="475"/>
        <end position="492"/>
    </location>
</feature>
<evidence type="ECO:0000313" key="10">
    <source>
        <dbReference type="Proteomes" id="UP000749559"/>
    </source>
</evidence>
<dbReference type="InterPro" id="IPR049561">
    <property type="entry name" value="NSUN5_7_fdxn-like"/>
</dbReference>
<comment type="caution">
    <text evidence="9">The sequence shown here is derived from an EMBL/GenBank/DDBJ whole genome shotgun (WGS) entry which is preliminary data.</text>
</comment>
<comment type="catalytic activity">
    <reaction evidence="5">
        <text>a cytidine in 25S rRNA + S-adenosyl-L-methionine = a 5-methylcytidine in 25S rRNA + S-adenosyl-L-homocysteine + H(+)</text>
        <dbReference type="Rhea" id="RHEA:47780"/>
        <dbReference type="Rhea" id="RHEA-COMP:11911"/>
        <dbReference type="Rhea" id="RHEA-COMP:11912"/>
        <dbReference type="ChEBI" id="CHEBI:15378"/>
        <dbReference type="ChEBI" id="CHEBI:57856"/>
        <dbReference type="ChEBI" id="CHEBI:59789"/>
        <dbReference type="ChEBI" id="CHEBI:74483"/>
        <dbReference type="ChEBI" id="CHEBI:82748"/>
    </reaction>
</comment>
<dbReference type="GO" id="GO:0008173">
    <property type="term" value="F:RNA methyltransferase activity"/>
    <property type="evidence" value="ECO:0007669"/>
    <property type="project" value="InterPro"/>
</dbReference>
<dbReference type="Gene3D" id="3.40.50.150">
    <property type="entry name" value="Vaccinia Virus protein VP39"/>
    <property type="match status" value="1"/>
</dbReference>
<evidence type="ECO:0000256" key="4">
    <source>
        <dbReference type="ARBA" id="ARBA00022884"/>
    </source>
</evidence>
<name>A0A8J1USP5_OWEFU</name>
<dbReference type="GO" id="GO:0003723">
    <property type="term" value="F:RNA binding"/>
    <property type="evidence" value="ECO:0007669"/>
    <property type="project" value="UniProtKB-UniRule"/>
</dbReference>
<keyword evidence="4 6" id="KW-0694">RNA-binding</keyword>
<dbReference type="AlphaFoldDB" id="A0A8J1USP5"/>
<dbReference type="Pfam" id="PF21148">
    <property type="entry name" value="NSUN5_fdxn-like"/>
    <property type="match status" value="1"/>
</dbReference>
<dbReference type="GO" id="GO:0070475">
    <property type="term" value="P:rRNA base methylation"/>
    <property type="evidence" value="ECO:0007669"/>
    <property type="project" value="TreeGrafter"/>
</dbReference>
<dbReference type="FunFam" id="3.40.50.150:FF:000164">
    <property type="entry name" value="Methyltransferase NSUN5, putative"/>
    <property type="match status" value="1"/>
</dbReference>
<dbReference type="Pfam" id="PF21153">
    <property type="entry name" value="NSUN5_N"/>
    <property type="match status" value="1"/>
</dbReference>
<dbReference type="Pfam" id="PF01189">
    <property type="entry name" value="Methyltr_RsmB-F"/>
    <property type="match status" value="1"/>
</dbReference>
<feature type="binding site" evidence="6">
    <location>
        <position position="277"/>
    </location>
    <ligand>
        <name>S-adenosyl-L-methionine</name>
        <dbReference type="ChEBI" id="CHEBI:59789"/>
    </ligand>
</feature>
<evidence type="ECO:0000256" key="8">
    <source>
        <dbReference type="SAM" id="MobiDB-lite"/>
    </source>
</evidence>
<evidence type="ECO:0000256" key="1">
    <source>
        <dbReference type="ARBA" id="ARBA00022603"/>
    </source>
</evidence>
<dbReference type="PRINTS" id="PR02008">
    <property type="entry name" value="RCMTFAMILY"/>
</dbReference>
<keyword evidence="2 6" id="KW-0808">Transferase</keyword>
<sequence>MPSFIKKIYSNDGLMTSVLYRTTADIIEQVLGKRGSVKSLVLKSNYQNKKQLYAITCETLKYRDVILQIIAGTDLLRHEKLLAKSETITLVLLYDFLFGRGIQTGGQFKKALLNHKAALQAELARLKVKAKVTKNEDLLSDLQSGSIPRYARVNYLKTTPQNVVQHFQDEGYTFSPKSAFKQPGSFHKAVKAIQTMQLLQDPHIDGLLVFPQNTDFHKHPLYIDGSIILQDKASCVPAYVLSPPNGSHVIDCCAAPGNKTSHLAAIMANTGKIFSFDLDKKRLETMRSLTSKAGVTSAELTHHDFLTVDPKDPKFARVQYMLVDPSCSGSGIYSRLDPLTSENMEADDDRLANLASFQTKILTHAMSFPAVKKVVYSTCSVHQQENEDVVAAVLRDHRDSFTLDTVLPDWPRRGLDIFAGAEKCARMHADDLTNGFFVALFSKIGAVDIDLDVQTENGTLAFDGQKKHATKRKYNKEIAQHKDTIDIKDKGSKSRKSTAKHESNVAQNEFKSNEEPPSKIPKVVFQNPQITQSAQKRKRKKARRKSEPVTKTHKKTIKRNDISSSVANKRLKRKSNDNTSVVAK</sequence>
<keyword evidence="3 6" id="KW-0949">S-adenosyl-L-methionine</keyword>
<dbReference type="PANTHER" id="PTHR22807:SF4">
    <property type="entry name" value="28S RRNA (CYTOSINE-C(5))-METHYLTRANSFERASE"/>
    <property type="match status" value="1"/>
</dbReference>
<keyword evidence="7" id="KW-0175">Coiled coil</keyword>
<dbReference type="GO" id="GO:0005730">
    <property type="term" value="C:nucleolus"/>
    <property type="evidence" value="ECO:0007669"/>
    <property type="project" value="TreeGrafter"/>
</dbReference>
<dbReference type="Proteomes" id="UP000749559">
    <property type="component" value="Unassembled WGS sequence"/>
</dbReference>
<dbReference type="InterPro" id="IPR049560">
    <property type="entry name" value="MeTrfase_RsmB-F_NOP2_cat"/>
</dbReference>
<organism evidence="9 10">
    <name type="scientific">Owenia fusiformis</name>
    <name type="common">Polychaete worm</name>
    <dbReference type="NCBI Taxonomy" id="6347"/>
    <lineage>
        <taxon>Eukaryota</taxon>
        <taxon>Metazoa</taxon>
        <taxon>Spiralia</taxon>
        <taxon>Lophotrochozoa</taxon>
        <taxon>Annelida</taxon>
        <taxon>Polychaeta</taxon>
        <taxon>Sedentaria</taxon>
        <taxon>Canalipalpata</taxon>
        <taxon>Sabellida</taxon>
        <taxon>Oweniida</taxon>
        <taxon>Oweniidae</taxon>
        <taxon>Owenia</taxon>
    </lineage>
</organism>
<evidence type="ECO:0000256" key="3">
    <source>
        <dbReference type="ARBA" id="ARBA00022691"/>
    </source>
</evidence>
<evidence type="ECO:0000256" key="7">
    <source>
        <dbReference type="SAM" id="Coils"/>
    </source>
</evidence>
<dbReference type="PANTHER" id="PTHR22807">
    <property type="entry name" value="NOP2 YEAST -RELATED NOL1/NOP2/FMU SUN DOMAIN-CONTAINING"/>
    <property type="match status" value="1"/>
</dbReference>
<keyword evidence="1 6" id="KW-0489">Methyltransferase</keyword>
<gene>
    <name evidence="9" type="ORF">OFUS_LOCUS512</name>
</gene>
<dbReference type="PROSITE" id="PS51686">
    <property type="entry name" value="SAM_MT_RSMB_NOP"/>
    <property type="match status" value="1"/>
</dbReference>
<dbReference type="InterPro" id="IPR048889">
    <property type="entry name" value="NSUN5_RCM1_N"/>
</dbReference>
<feature type="binding site" evidence="6">
    <location>
        <position position="324"/>
    </location>
    <ligand>
        <name>S-adenosyl-L-methionine</name>
        <dbReference type="ChEBI" id="CHEBI:59789"/>
    </ligand>
</feature>
<feature type="region of interest" description="Disordered" evidence="8">
    <location>
        <begin position="465"/>
        <end position="584"/>
    </location>
</feature>
<dbReference type="InterPro" id="IPR001678">
    <property type="entry name" value="MeTrfase_RsmB-F_NOP2_dom"/>
</dbReference>
<comment type="similarity">
    <text evidence="6">Belongs to the class I-like SAM-binding methyltransferase superfamily. RsmB/NOP family.</text>
</comment>
<reference evidence="9" key="1">
    <citation type="submission" date="2022-03" db="EMBL/GenBank/DDBJ databases">
        <authorList>
            <person name="Martin C."/>
        </authorList>
    </citation>
    <scope>NUCLEOTIDE SEQUENCE</scope>
</reference>
<dbReference type="InterPro" id="IPR023267">
    <property type="entry name" value="RCMT"/>
</dbReference>
<protein>
    <submittedName>
        <fullName evidence="9">Uncharacterized protein</fullName>
    </submittedName>
</protein>
<dbReference type="OrthoDB" id="435282at2759"/>
<feature type="coiled-coil region" evidence="7">
    <location>
        <begin position="109"/>
        <end position="136"/>
    </location>
</feature>
<keyword evidence="10" id="KW-1185">Reference proteome</keyword>
<feature type="active site" description="Nucleophile" evidence="6">
    <location>
        <position position="379"/>
    </location>
</feature>